<dbReference type="InterPro" id="IPR006439">
    <property type="entry name" value="HAD-SF_hydro_IA"/>
</dbReference>
<protein>
    <recommendedName>
        <fullName evidence="3">HAD family hydrolase</fullName>
    </recommendedName>
</protein>
<evidence type="ECO:0000313" key="2">
    <source>
        <dbReference type="Proteomes" id="UP000179233"/>
    </source>
</evidence>
<sequence length="200" mass="22992">MIKAIIFDLGGVIIDWKPLLNRTLAILKPSDKKQFWLDLNRELIPWSKGAMTARQVMQILAKKYKKEMSVNDLLKAWINDYEKLVSVDLEMMGLVASLKRYKLGVITNTTNEHVPILRRLGILEEFDVTILSNEVKMTKDEKEIFLLAAKKLRVKPHECLFIDDVEKFVEVAKSAGMKAILYKDLAQLKERLQSFSVTIG</sequence>
<gene>
    <name evidence="1" type="ORF">A2786_03560</name>
</gene>
<reference evidence="1 2" key="1">
    <citation type="journal article" date="2016" name="Nat. Commun.">
        <title>Thousands of microbial genomes shed light on interconnected biogeochemical processes in an aquifer system.</title>
        <authorList>
            <person name="Anantharaman K."/>
            <person name="Brown C.T."/>
            <person name="Hug L.A."/>
            <person name="Sharon I."/>
            <person name="Castelle C.J."/>
            <person name="Probst A.J."/>
            <person name="Thomas B.C."/>
            <person name="Singh A."/>
            <person name="Wilkins M.J."/>
            <person name="Karaoz U."/>
            <person name="Brodie E.L."/>
            <person name="Williams K.H."/>
            <person name="Hubbard S.S."/>
            <person name="Banfield J.F."/>
        </authorList>
    </citation>
    <scope>NUCLEOTIDE SEQUENCE [LARGE SCALE GENOMIC DNA]</scope>
</reference>
<dbReference type="CDD" id="cd02603">
    <property type="entry name" value="HAD_sEH-N_like"/>
    <property type="match status" value="1"/>
</dbReference>
<dbReference type="SFLD" id="SFLDG01129">
    <property type="entry name" value="C1.5:_HAD__Beta-PGM__Phosphata"/>
    <property type="match status" value="1"/>
</dbReference>
<proteinExistence type="predicted"/>
<dbReference type="AlphaFoldDB" id="A0A1G1VT28"/>
<organism evidence="1 2">
    <name type="scientific">Candidatus Chisholmbacteria bacterium RIFCSPHIGHO2_01_FULL_52_32</name>
    <dbReference type="NCBI Taxonomy" id="1797591"/>
    <lineage>
        <taxon>Bacteria</taxon>
        <taxon>Candidatus Chisholmiibacteriota</taxon>
    </lineage>
</organism>
<dbReference type="InterPro" id="IPR023214">
    <property type="entry name" value="HAD_sf"/>
</dbReference>
<name>A0A1G1VT28_9BACT</name>
<dbReference type="EMBL" id="MHCJ01000003">
    <property type="protein sequence ID" value="OGY18549.1"/>
    <property type="molecule type" value="Genomic_DNA"/>
</dbReference>
<evidence type="ECO:0008006" key="3">
    <source>
        <dbReference type="Google" id="ProtNLM"/>
    </source>
</evidence>
<dbReference type="SUPFAM" id="SSF56784">
    <property type="entry name" value="HAD-like"/>
    <property type="match status" value="1"/>
</dbReference>
<dbReference type="Gene3D" id="3.40.50.1000">
    <property type="entry name" value="HAD superfamily/HAD-like"/>
    <property type="match status" value="1"/>
</dbReference>
<evidence type="ECO:0000313" key="1">
    <source>
        <dbReference type="EMBL" id="OGY18549.1"/>
    </source>
</evidence>
<comment type="caution">
    <text evidence="1">The sequence shown here is derived from an EMBL/GenBank/DDBJ whole genome shotgun (WGS) entry which is preliminary data.</text>
</comment>
<dbReference type="PANTHER" id="PTHR43611">
    <property type="entry name" value="ALPHA-D-GLUCOSE 1-PHOSPHATE PHOSPHATASE"/>
    <property type="match status" value="1"/>
</dbReference>
<dbReference type="NCBIfam" id="TIGR01549">
    <property type="entry name" value="HAD-SF-IA-v1"/>
    <property type="match status" value="1"/>
</dbReference>
<dbReference type="NCBIfam" id="TIGR01509">
    <property type="entry name" value="HAD-SF-IA-v3"/>
    <property type="match status" value="1"/>
</dbReference>
<dbReference type="PANTHER" id="PTHR43611:SF3">
    <property type="entry name" value="FLAVIN MONONUCLEOTIDE HYDROLASE 1, CHLOROPLATIC"/>
    <property type="match status" value="1"/>
</dbReference>
<accession>A0A1G1VT28</accession>
<dbReference type="SFLD" id="SFLDS00003">
    <property type="entry name" value="Haloacid_Dehalogenase"/>
    <property type="match status" value="1"/>
</dbReference>
<dbReference type="InterPro" id="IPR036412">
    <property type="entry name" value="HAD-like_sf"/>
</dbReference>
<dbReference type="Proteomes" id="UP000179233">
    <property type="component" value="Unassembled WGS sequence"/>
</dbReference>
<dbReference type="Pfam" id="PF00702">
    <property type="entry name" value="Hydrolase"/>
    <property type="match status" value="1"/>
</dbReference>
<dbReference type="PRINTS" id="PR00413">
    <property type="entry name" value="HADHALOGNASE"/>
</dbReference>